<name>A0AA39XX25_9PEZI</name>
<organism evidence="1 2">
    <name type="scientific">Cercophora newfieldiana</name>
    <dbReference type="NCBI Taxonomy" id="92897"/>
    <lineage>
        <taxon>Eukaryota</taxon>
        <taxon>Fungi</taxon>
        <taxon>Dikarya</taxon>
        <taxon>Ascomycota</taxon>
        <taxon>Pezizomycotina</taxon>
        <taxon>Sordariomycetes</taxon>
        <taxon>Sordariomycetidae</taxon>
        <taxon>Sordariales</taxon>
        <taxon>Lasiosphaeriaceae</taxon>
        <taxon>Cercophora</taxon>
    </lineage>
</organism>
<sequence length="125" mass="13263">MSDFNCLGPDAIPSSAEALIPKDLDFVILPGNDSTAPWMVNCCDPNPVNLPGGCYLWCEIPKSQITTNSDGKKGNTMGQCMRMAGKPTNESRIVGAHYGSGTSTLGVKGMCIWAIMIVATAMHLL</sequence>
<evidence type="ECO:0000313" key="1">
    <source>
        <dbReference type="EMBL" id="KAK0641380.1"/>
    </source>
</evidence>
<protein>
    <submittedName>
        <fullName evidence="1">Uncharacterized protein</fullName>
    </submittedName>
</protein>
<gene>
    <name evidence="1" type="ORF">B0T16DRAFT_461452</name>
</gene>
<accession>A0AA39XX25</accession>
<evidence type="ECO:0000313" key="2">
    <source>
        <dbReference type="Proteomes" id="UP001174936"/>
    </source>
</evidence>
<proteinExistence type="predicted"/>
<dbReference type="Proteomes" id="UP001174936">
    <property type="component" value="Unassembled WGS sequence"/>
</dbReference>
<dbReference type="AlphaFoldDB" id="A0AA39XX25"/>
<reference evidence="1" key="1">
    <citation type="submission" date="2023-06" db="EMBL/GenBank/DDBJ databases">
        <title>Genome-scale phylogeny and comparative genomics of the fungal order Sordariales.</title>
        <authorList>
            <consortium name="Lawrence Berkeley National Laboratory"/>
            <person name="Hensen N."/>
            <person name="Bonometti L."/>
            <person name="Westerberg I."/>
            <person name="Brannstrom I.O."/>
            <person name="Guillou S."/>
            <person name="Cros-Aarteil S."/>
            <person name="Calhoun S."/>
            <person name="Haridas S."/>
            <person name="Kuo A."/>
            <person name="Mondo S."/>
            <person name="Pangilinan J."/>
            <person name="Riley R."/>
            <person name="Labutti K."/>
            <person name="Andreopoulos B."/>
            <person name="Lipzen A."/>
            <person name="Chen C."/>
            <person name="Yanf M."/>
            <person name="Daum C."/>
            <person name="Ng V."/>
            <person name="Clum A."/>
            <person name="Steindorff A."/>
            <person name="Ohm R."/>
            <person name="Martin F."/>
            <person name="Silar P."/>
            <person name="Natvig D."/>
            <person name="Lalanne C."/>
            <person name="Gautier V."/>
            <person name="Ament-Velasquez S.L."/>
            <person name="Kruys A."/>
            <person name="Hutchinson M.I."/>
            <person name="Powell A.J."/>
            <person name="Barry K."/>
            <person name="Miller A.N."/>
            <person name="Grigoriev I.V."/>
            <person name="Debuchy R."/>
            <person name="Gladieux P."/>
            <person name="Thoren M.H."/>
            <person name="Johannesson H."/>
        </authorList>
    </citation>
    <scope>NUCLEOTIDE SEQUENCE</scope>
    <source>
        <strain evidence="1">SMH2532-1</strain>
    </source>
</reference>
<comment type="caution">
    <text evidence="1">The sequence shown here is derived from an EMBL/GenBank/DDBJ whole genome shotgun (WGS) entry which is preliminary data.</text>
</comment>
<keyword evidence="2" id="KW-1185">Reference proteome</keyword>
<dbReference type="EMBL" id="JAULSV010000006">
    <property type="protein sequence ID" value="KAK0641380.1"/>
    <property type="molecule type" value="Genomic_DNA"/>
</dbReference>